<protein>
    <submittedName>
        <fullName evidence="4">Uncharacterized protein</fullName>
    </submittedName>
</protein>
<evidence type="ECO:0000256" key="3">
    <source>
        <dbReference type="SAM" id="SignalP"/>
    </source>
</evidence>
<feature type="region of interest" description="Disordered" evidence="1">
    <location>
        <begin position="988"/>
        <end position="1064"/>
    </location>
</feature>
<comment type="caution">
    <text evidence="4">The sequence shown here is derived from an EMBL/GenBank/DDBJ whole genome shotgun (WGS) entry which is preliminary data.</text>
</comment>
<feature type="compositionally biased region" description="Low complexity" evidence="1">
    <location>
        <begin position="1047"/>
        <end position="1064"/>
    </location>
</feature>
<keyword evidence="2" id="KW-0812">Transmembrane</keyword>
<evidence type="ECO:0000256" key="2">
    <source>
        <dbReference type="SAM" id="Phobius"/>
    </source>
</evidence>
<gene>
    <name evidence="4" type="ORF">SEMRO_554_G165560.1</name>
</gene>
<name>A0A9N8E6P5_9STRA</name>
<feature type="signal peptide" evidence="3">
    <location>
        <begin position="1"/>
        <end position="26"/>
    </location>
</feature>
<feature type="compositionally biased region" description="Low complexity" evidence="1">
    <location>
        <begin position="1013"/>
        <end position="1039"/>
    </location>
</feature>
<dbReference type="AlphaFoldDB" id="A0A9N8E6P5"/>
<dbReference type="Proteomes" id="UP001153069">
    <property type="component" value="Unassembled WGS sequence"/>
</dbReference>
<proteinExistence type="predicted"/>
<feature type="transmembrane region" description="Helical" evidence="2">
    <location>
        <begin position="835"/>
        <end position="855"/>
    </location>
</feature>
<keyword evidence="2" id="KW-1133">Transmembrane helix</keyword>
<keyword evidence="5" id="KW-1185">Reference proteome</keyword>
<feature type="chain" id="PRO_5040240421" evidence="3">
    <location>
        <begin position="27"/>
        <end position="1092"/>
    </location>
</feature>
<reference evidence="4" key="1">
    <citation type="submission" date="2020-06" db="EMBL/GenBank/DDBJ databases">
        <authorList>
            <consortium name="Plant Systems Biology data submission"/>
        </authorList>
    </citation>
    <scope>NUCLEOTIDE SEQUENCE</scope>
    <source>
        <strain evidence="4">D6</strain>
    </source>
</reference>
<evidence type="ECO:0000313" key="4">
    <source>
        <dbReference type="EMBL" id="CAB9512779.1"/>
    </source>
</evidence>
<feature type="compositionally biased region" description="Polar residues" evidence="1">
    <location>
        <begin position="988"/>
        <end position="998"/>
    </location>
</feature>
<dbReference type="EMBL" id="CAICTM010000553">
    <property type="protein sequence ID" value="CAB9512779.1"/>
    <property type="molecule type" value="Genomic_DNA"/>
</dbReference>
<evidence type="ECO:0000256" key="1">
    <source>
        <dbReference type="SAM" id="MobiDB-lite"/>
    </source>
</evidence>
<organism evidence="4 5">
    <name type="scientific">Seminavis robusta</name>
    <dbReference type="NCBI Taxonomy" id="568900"/>
    <lineage>
        <taxon>Eukaryota</taxon>
        <taxon>Sar</taxon>
        <taxon>Stramenopiles</taxon>
        <taxon>Ochrophyta</taxon>
        <taxon>Bacillariophyta</taxon>
        <taxon>Bacillariophyceae</taxon>
        <taxon>Bacillariophycidae</taxon>
        <taxon>Naviculales</taxon>
        <taxon>Naviculaceae</taxon>
        <taxon>Seminavis</taxon>
    </lineage>
</organism>
<evidence type="ECO:0000313" key="5">
    <source>
        <dbReference type="Proteomes" id="UP001153069"/>
    </source>
</evidence>
<accession>A0A9N8E6P5</accession>
<feature type="region of interest" description="Disordered" evidence="1">
    <location>
        <begin position="164"/>
        <end position="210"/>
    </location>
</feature>
<feature type="compositionally biased region" description="Polar residues" evidence="1">
    <location>
        <begin position="181"/>
        <end position="201"/>
    </location>
</feature>
<keyword evidence="3" id="KW-0732">Signal</keyword>
<keyword evidence="2" id="KW-0472">Membrane</keyword>
<sequence length="1092" mass="119912">MRWFMMSFCCLRRLVFVLVSMFLVRAAPVDQVDAPHLGDGTLASGTTGSSTSNEKDGGIVVLEGALRSRADRMKELQSKTFEFSADKIANSLPEERVDAVQSLQKDVIQEASQVLSEVKSVLADNPFADPAYRDHLERILQSGQNQAQALDERVLELTRLLKSAQGNSNSDSNNVKDNRRLNQNANNPRSSGNQEGQGENNASRHADRIWDKHRRMVHSSKRNTNLHRSLLEIHQGILNGDRRPLESFTDATHQRHARGQPSHDAGRRQLQDKVPLLCQTLATCASRMSLYDLFVFYHADDINPTTGEMDEKIVRFDEVNILQKKENITSMSSLILNNGDQTQCDELLRHFHRTNEKSDVPQWHGATVAEVCIAEGTTIFVKLEEAASLSFVTPELVMQSVAIAGGNFGNRPTQGDGCRLSICQTFIQYEGAQFDRESPISTQVTDFNSFFAEVRQNFETLVKPFTEEPLKCAEEMAPDSSLEPFVFGVDGLKPNGDPSKYRFPTGFLVDGGGSGRDAHGQLRSDASAFTFTSYTDLIAAFDACEELHRNGIDQTKTDGALQIEIEQYIGNLTETCIPQFFEPMTRGFELTFGERPSPGFICGIKDAIVKDGKSIPGKCCLDAPWQGKLDQWGQAYDCSFECQNPGPFFAGMSEEACASHGGTFCANPTDCSGLELCIGENKLWAQENNEIAFLLYLESAPNITDATDASQCSGTREYFGFAGSFINDRRICEDIEQLRNNQDFSFIDEFFGTLGLDPEEIPDINELVFDEVPPLDLKPPDRSASKAAPVQNEWAWRASDFALRQVIKHTELAYDMIIDTPCPDLPFVGTFPCTLILFVAIVALLIVQFAAEVLLEISEQTFMQEVELSNLNQVRGFEDTAAVYRNMELTGEYMRDRFQDVSDLVATGVNNIADGVDAQKVQIIGVEERLGSRIDDKIQIVEQSLKDHIDTRLLANDESNQLELIHTKLDIIMADLAALKEARCLGATTSENNNNGADSTRGPKLQTTGGGTSETVGEGTPAQTPQTSSGTTSTAGSSTLGAKEETSPGPAASAGGSGNTSNAVSSGRVLSLKSVGFTLLAISLGTQLYSQQ</sequence>